<comment type="caution">
    <text evidence="1">The sequence shown here is derived from an EMBL/GenBank/DDBJ whole genome shotgun (WGS) entry which is preliminary data.</text>
</comment>
<dbReference type="EMBL" id="JBHLXP010000001">
    <property type="protein sequence ID" value="MFC0047797.1"/>
    <property type="molecule type" value="Genomic_DNA"/>
</dbReference>
<name>A0ABV6BCJ0_9GAMM</name>
<evidence type="ECO:0000313" key="1">
    <source>
        <dbReference type="EMBL" id="MFC0047797.1"/>
    </source>
</evidence>
<organism evidence="1 2">
    <name type="scientific">Rheinheimera tilapiae</name>
    <dbReference type="NCBI Taxonomy" id="875043"/>
    <lineage>
        <taxon>Bacteria</taxon>
        <taxon>Pseudomonadati</taxon>
        <taxon>Pseudomonadota</taxon>
        <taxon>Gammaproteobacteria</taxon>
        <taxon>Chromatiales</taxon>
        <taxon>Chromatiaceae</taxon>
        <taxon>Rheinheimera</taxon>
    </lineage>
</organism>
<reference evidence="1 2" key="1">
    <citation type="submission" date="2024-09" db="EMBL/GenBank/DDBJ databases">
        <authorList>
            <person name="Sun Q."/>
            <person name="Mori K."/>
        </authorList>
    </citation>
    <scope>NUCLEOTIDE SEQUENCE [LARGE SCALE GENOMIC DNA]</scope>
    <source>
        <strain evidence="1 2">KCTC 23315</strain>
    </source>
</reference>
<accession>A0ABV6BCJ0</accession>
<protein>
    <submittedName>
        <fullName evidence="1">Uncharacterized protein</fullName>
    </submittedName>
</protein>
<gene>
    <name evidence="1" type="ORF">ACFFJP_05815</name>
</gene>
<dbReference type="Proteomes" id="UP001589813">
    <property type="component" value="Unassembled WGS sequence"/>
</dbReference>
<sequence>MASNTRVGQVILKGGLNLAASVLELDPGECTQLNNYEVNTLGRYQRCLGFERFDGKTAPSSVIAASLPGYPFADDESEALAIASQQEVLRSLILPVPGSGRVLGCFVFNGVTYAFRNNADGTAANLWRSSAGGWQPVSTPTLLPNGRYQAVLTNFTGSAGTKEIIGVDGVNKAFRFNGTTFTQLTGPITPDAPTYVEVLPSQVLLLGYRKGSLVFSGVGDPTKWSAVDGGGEIAVADEITGLAVQPDNSCAVFCRNRTYVLYGKTKADFNLTTLSSSTGAIPNSIQSINDSVYLDDRGMTRLNRVQQFGNFDMATISQKIEPLLKRYAGRITASFVIKSKNQYRLCFDDSTGIVVTFFGAEVAGFSTFSFGHVIRTAFSSEDDSGREVVFFGGDDGYLYQAERGFSYDGAEYQSTMRPAFNHVGSPDAKKRWRKVVMEVDTPSSTPLSVTPDFDYSSPDTPADRTQFITATGGGGYWDAAAWDNFSWSSASTFTADIYIDGVARNMCLVVNCRSKSAPPHILNSFLYHYSPLGLRR</sequence>
<keyword evidence="2" id="KW-1185">Reference proteome</keyword>
<proteinExistence type="predicted"/>
<evidence type="ECO:0000313" key="2">
    <source>
        <dbReference type="Proteomes" id="UP001589813"/>
    </source>
</evidence>
<dbReference type="RefSeq" id="WP_377241383.1">
    <property type="nucleotide sequence ID" value="NZ_JBHLXP010000001.1"/>
</dbReference>